<comment type="similarity">
    <text evidence="3 15">Belongs to the class-I aminoacyl-tRNA synthetase family. IleS type 2 subfamily.</text>
</comment>
<dbReference type="GO" id="GO:0004822">
    <property type="term" value="F:isoleucine-tRNA ligase activity"/>
    <property type="evidence" value="ECO:0007669"/>
    <property type="project" value="UniProtKB-UniRule"/>
</dbReference>
<dbReference type="Gene3D" id="3.40.50.620">
    <property type="entry name" value="HUPs"/>
    <property type="match status" value="2"/>
</dbReference>
<evidence type="ECO:0000256" key="9">
    <source>
        <dbReference type="ARBA" id="ARBA00022833"/>
    </source>
</evidence>
<evidence type="ECO:0000256" key="13">
    <source>
        <dbReference type="ARBA" id="ARBA00025217"/>
    </source>
</evidence>
<organism evidence="18">
    <name type="scientific">uncultured Solirubrobacteraceae bacterium</name>
    <dbReference type="NCBI Taxonomy" id="1162706"/>
    <lineage>
        <taxon>Bacteria</taxon>
        <taxon>Bacillati</taxon>
        <taxon>Actinomycetota</taxon>
        <taxon>Thermoleophilia</taxon>
        <taxon>Solirubrobacterales</taxon>
        <taxon>Solirubrobacteraceae</taxon>
        <taxon>environmental samples</taxon>
    </lineage>
</organism>
<comment type="catalytic activity">
    <reaction evidence="14 15">
        <text>tRNA(Ile) + L-isoleucine + ATP = L-isoleucyl-tRNA(Ile) + AMP + diphosphate</text>
        <dbReference type="Rhea" id="RHEA:11060"/>
        <dbReference type="Rhea" id="RHEA-COMP:9666"/>
        <dbReference type="Rhea" id="RHEA-COMP:9695"/>
        <dbReference type="ChEBI" id="CHEBI:30616"/>
        <dbReference type="ChEBI" id="CHEBI:33019"/>
        <dbReference type="ChEBI" id="CHEBI:58045"/>
        <dbReference type="ChEBI" id="CHEBI:78442"/>
        <dbReference type="ChEBI" id="CHEBI:78528"/>
        <dbReference type="ChEBI" id="CHEBI:456215"/>
        <dbReference type="EC" id="6.1.1.5"/>
    </reaction>
</comment>
<dbReference type="EC" id="6.1.1.5" evidence="15"/>
<dbReference type="SUPFAM" id="SSF47323">
    <property type="entry name" value="Anticodon-binding domain of a subclass of class I aminoacyl-tRNA synthetases"/>
    <property type="match status" value="1"/>
</dbReference>
<accession>A0A6J4R7P5</accession>
<dbReference type="InterPro" id="IPR023586">
    <property type="entry name" value="Ile-tRNA-ligase_type2"/>
</dbReference>
<dbReference type="PANTHER" id="PTHR42780">
    <property type="entry name" value="SOLEUCYL-TRNA SYNTHETASE"/>
    <property type="match status" value="1"/>
</dbReference>
<evidence type="ECO:0000256" key="11">
    <source>
        <dbReference type="ARBA" id="ARBA00022917"/>
    </source>
</evidence>
<dbReference type="Pfam" id="PF00133">
    <property type="entry name" value="tRNA-synt_1"/>
    <property type="match status" value="1"/>
</dbReference>
<dbReference type="InterPro" id="IPR002301">
    <property type="entry name" value="Ile-tRNA-ligase"/>
</dbReference>
<evidence type="ECO:0000256" key="3">
    <source>
        <dbReference type="ARBA" id="ARBA00007078"/>
    </source>
</evidence>
<dbReference type="GO" id="GO:0005524">
    <property type="term" value="F:ATP binding"/>
    <property type="evidence" value="ECO:0007669"/>
    <property type="project" value="UniProtKB-UniRule"/>
</dbReference>
<dbReference type="FunFam" id="3.40.50.620:FF:000075">
    <property type="entry name" value="Isoleucine--tRNA ligase"/>
    <property type="match status" value="1"/>
</dbReference>
<dbReference type="HAMAP" id="MF_02003">
    <property type="entry name" value="Ile_tRNA_synth_type2"/>
    <property type="match status" value="1"/>
</dbReference>
<feature type="domain" description="Methionyl/Valyl/Leucyl/Isoleucyl-tRNA synthetase anticodon-binding" evidence="17">
    <location>
        <begin position="684"/>
        <end position="823"/>
    </location>
</feature>
<keyword evidence="8 15" id="KW-0547">Nucleotide-binding</keyword>
<comment type="cofactor">
    <cofactor evidence="1 15">
        <name>Zn(2+)</name>
        <dbReference type="ChEBI" id="CHEBI:29105"/>
    </cofactor>
</comment>
<dbReference type="GO" id="GO:0000049">
    <property type="term" value="F:tRNA binding"/>
    <property type="evidence" value="ECO:0007669"/>
    <property type="project" value="InterPro"/>
</dbReference>
<dbReference type="Gene3D" id="1.10.730.10">
    <property type="entry name" value="Isoleucyl-tRNA Synthetase, Domain 1"/>
    <property type="match status" value="1"/>
</dbReference>
<dbReference type="SUPFAM" id="SSF52374">
    <property type="entry name" value="Nucleotidylyl transferase"/>
    <property type="match status" value="1"/>
</dbReference>
<dbReference type="CDD" id="cd00818">
    <property type="entry name" value="IleRS_core"/>
    <property type="match status" value="1"/>
</dbReference>
<feature type="binding site" evidence="15">
    <location>
        <position position="603"/>
    </location>
    <ligand>
        <name>ATP</name>
        <dbReference type="ChEBI" id="CHEBI:30616"/>
    </ligand>
</feature>
<keyword evidence="11 15" id="KW-0648">Protein biosynthesis</keyword>
<sequence length="1038" mass="115719">MPAHRPLPDAVDLPRLEEEVLERWRERDVFRESLRRREGAPPFVFYEGPPTANGRPGSHHVLSRVFKDVFPRYKTMRGHYVERKGGWDCHGLPVEIAVEQKLGFHSKDDIEAYGIAEFNAQCRESVFEFLEDWDRLTERIGFWVDLDRPYRTLDPTYIESVWWALKTIWDKDMLYEGHKVVPYCTRCGTALSSHEVAQGYKDVEDPSVFVKLPVTRPAGPLGGEDALLVWTTTPWTLVSNAAVAVHPDLDYVRARSADGGGPYVLAAALVERVLGEGATVEAHFTGAELLGAGYEAPFPYLPAEAYGERGHTILPADFVTADDGTGIVHTAVAFGEDDYRLGAEQGLKVVNPVRLDGTYDERIGPYAGRWVKEADPDLVQALADSGKLLRAEDYLHAYPHCWRCGTPLLYYAKPSWYIATSTVRDRLLAANETIDWHPHHIKEGRFGRWLENNVDWAISRERYWGTPLPIWRCSAGHAECIGSIAEAEAKAGRELPDPHRPYVDELEWPCADCGEPMRRVPEVIDVWFDSGAMPFAQHHAPFEAQGHFEQRFPADYICEAIDQTRGWFYSLLAVSTLLFDQAPYKTVLCLGHIADPQGRKMSKSVGNVVPPWEVLDRHGADAFRWYYLTSKQPWDGYLFSADTVGESVRQLLLQLWNTYGFYVLYANVNDVGRDVAAAPANDLDAWALSRLSAVTQAAIDGLEAYDATAAGRALAEFVDDLSNWYVRRSRRRFWDGDPAAFATLRTCLVTVSKLLAPFIPFMADEIYDNLDGSEPSVHLCDYPVAGPRDAALEEAMATVRETVRLGLAARGQAKLKVRQPLRAAVIVASGEEQAAIERLADVVLEELNVKELRYVSQADELGSYEIKANYRALGPRFGKQMPQVAAAVAALDPRHVTSALRDGGRVGISVDGHDHELAEGDLVMAMKPLEGYRLEREGSHAVALVVELDDELRREGMAREVVHAVQNARKASGLAVEDRIELELGGDADLIEAARAHEAYVAGETLAVTVHYGIEAADAREAVIEDRPLRIAARRAES</sequence>
<dbReference type="AlphaFoldDB" id="A0A6J4R7P5"/>
<dbReference type="GO" id="GO:0008270">
    <property type="term" value="F:zinc ion binding"/>
    <property type="evidence" value="ECO:0007669"/>
    <property type="project" value="UniProtKB-UniRule"/>
</dbReference>
<dbReference type="NCBIfam" id="TIGR00392">
    <property type="entry name" value="ileS"/>
    <property type="match status" value="1"/>
</dbReference>
<evidence type="ECO:0000256" key="10">
    <source>
        <dbReference type="ARBA" id="ARBA00022840"/>
    </source>
</evidence>
<evidence type="ECO:0000256" key="6">
    <source>
        <dbReference type="ARBA" id="ARBA00022598"/>
    </source>
</evidence>
<dbReference type="Pfam" id="PF08264">
    <property type="entry name" value="Anticodon_1"/>
    <property type="match status" value="1"/>
</dbReference>
<evidence type="ECO:0000259" key="16">
    <source>
        <dbReference type="Pfam" id="PF00133"/>
    </source>
</evidence>
<name>A0A6J4R7P5_9ACTN</name>
<dbReference type="InterPro" id="IPR009080">
    <property type="entry name" value="tRNAsynth_Ia_anticodon-bd"/>
</dbReference>
<evidence type="ECO:0000256" key="2">
    <source>
        <dbReference type="ARBA" id="ARBA00004496"/>
    </source>
</evidence>
<evidence type="ECO:0000256" key="12">
    <source>
        <dbReference type="ARBA" id="ARBA00023146"/>
    </source>
</evidence>
<comment type="subunit">
    <text evidence="4 15">Monomer.</text>
</comment>
<dbReference type="EMBL" id="CADCVJ010000016">
    <property type="protein sequence ID" value="CAA9462618.1"/>
    <property type="molecule type" value="Genomic_DNA"/>
</dbReference>
<comment type="subcellular location">
    <subcellularLocation>
        <location evidence="2 15">Cytoplasm</location>
    </subcellularLocation>
</comment>
<evidence type="ECO:0000256" key="1">
    <source>
        <dbReference type="ARBA" id="ARBA00001947"/>
    </source>
</evidence>
<keyword evidence="7 15" id="KW-0479">Metal-binding</keyword>
<keyword evidence="10 15" id="KW-0067">ATP-binding</keyword>
<evidence type="ECO:0000256" key="8">
    <source>
        <dbReference type="ARBA" id="ARBA00022741"/>
    </source>
</evidence>
<gene>
    <name evidence="15" type="primary">ileS</name>
    <name evidence="18" type="ORF">AVDCRST_MAG38-288</name>
</gene>
<keyword evidence="5 15" id="KW-0963">Cytoplasm</keyword>
<dbReference type="InterPro" id="IPR009008">
    <property type="entry name" value="Val/Leu/Ile-tRNA-synth_edit"/>
</dbReference>
<dbReference type="CDD" id="cd07961">
    <property type="entry name" value="Anticodon_Ia_Ile_ABEc"/>
    <property type="match status" value="1"/>
</dbReference>
<feature type="short sequence motif" description="'KMSKS' region" evidence="15">
    <location>
        <begin position="600"/>
        <end position="604"/>
    </location>
</feature>
<reference evidence="18" key="1">
    <citation type="submission" date="2020-02" db="EMBL/GenBank/DDBJ databases">
        <authorList>
            <person name="Meier V. D."/>
        </authorList>
    </citation>
    <scope>NUCLEOTIDE SEQUENCE</scope>
    <source>
        <strain evidence="18">AVDCRST_MAG38</strain>
    </source>
</reference>
<dbReference type="InterPro" id="IPR033709">
    <property type="entry name" value="Anticodon_Ile_ABEc"/>
</dbReference>
<evidence type="ECO:0000256" key="4">
    <source>
        <dbReference type="ARBA" id="ARBA00011245"/>
    </source>
</evidence>
<dbReference type="Pfam" id="PF19302">
    <property type="entry name" value="DUF5915"/>
    <property type="match status" value="1"/>
</dbReference>
<dbReference type="InterPro" id="IPR014729">
    <property type="entry name" value="Rossmann-like_a/b/a_fold"/>
</dbReference>
<dbReference type="GO" id="GO:0005737">
    <property type="term" value="C:cytoplasm"/>
    <property type="evidence" value="ECO:0007669"/>
    <property type="project" value="UniProtKB-SubCell"/>
</dbReference>
<comment type="function">
    <text evidence="13 15">Catalyzes the attachment of isoleucine to tRNA(Ile). As IleRS can inadvertently accommodate and process structurally similar amino acids such as valine, to avoid such errors it has two additional distinct tRNA(Ile)-dependent editing activities. One activity is designated as 'pretransfer' editing and involves the hydrolysis of activated Val-AMP. The other activity is designated 'posttransfer' editing and involves deacylation of mischarged Val-tRNA(Ile).</text>
</comment>
<evidence type="ECO:0000256" key="14">
    <source>
        <dbReference type="ARBA" id="ARBA00048359"/>
    </source>
</evidence>
<feature type="short sequence motif" description="'HIGH' region" evidence="15">
    <location>
        <begin position="50"/>
        <end position="60"/>
    </location>
</feature>
<dbReference type="GO" id="GO:0006428">
    <property type="term" value="P:isoleucyl-tRNA aminoacylation"/>
    <property type="evidence" value="ECO:0007669"/>
    <property type="project" value="UniProtKB-UniRule"/>
</dbReference>
<comment type="domain">
    <text evidence="15">IleRS has two distinct active sites: one for aminoacylation and one for editing. The misactivated valine is translocated from the active site to the editing site, which sterically excludes the correctly activated isoleucine. The single editing site contains two valyl binding pockets, one specific for each substrate (Val-AMP or Val-tRNA(Ile)).</text>
</comment>
<evidence type="ECO:0000256" key="7">
    <source>
        <dbReference type="ARBA" id="ARBA00022723"/>
    </source>
</evidence>
<dbReference type="PRINTS" id="PR00984">
    <property type="entry name" value="TRNASYNTHILE"/>
</dbReference>
<dbReference type="SUPFAM" id="SSF50677">
    <property type="entry name" value="ValRS/IleRS/LeuRS editing domain"/>
    <property type="match status" value="1"/>
</dbReference>
<evidence type="ECO:0000259" key="17">
    <source>
        <dbReference type="Pfam" id="PF08264"/>
    </source>
</evidence>
<keyword evidence="6 15" id="KW-0436">Ligase</keyword>
<dbReference type="InterPro" id="IPR002300">
    <property type="entry name" value="aa-tRNA-synth_Ia"/>
</dbReference>
<feature type="domain" description="Aminoacyl-tRNA synthetase class Ia" evidence="16">
    <location>
        <begin position="20"/>
        <end position="631"/>
    </location>
</feature>
<dbReference type="InterPro" id="IPR013155">
    <property type="entry name" value="M/V/L/I-tRNA-synth_anticd-bd"/>
</dbReference>
<protein>
    <recommendedName>
        <fullName evidence="15">Isoleucine--tRNA ligase</fullName>
        <ecNumber evidence="15">6.1.1.5</ecNumber>
    </recommendedName>
    <alternativeName>
        <fullName evidence="15">Isoleucyl-tRNA synthetase</fullName>
        <shortName evidence="15">IleRS</shortName>
    </alternativeName>
</protein>
<dbReference type="PANTHER" id="PTHR42780:SF1">
    <property type="entry name" value="ISOLEUCINE--TRNA LIGASE, CYTOPLASMIC"/>
    <property type="match status" value="1"/>
</dbReference>
<dbReference type="GO" id="GO:0002161">
    <property type="term" value="F:aminoacyl-tRNA deacylase activity"/>
    <property type="evidence" value="ECO:0007669"/>
    <property type="project" value="InterPro"/>
</dbReference>
<keyword evidence="9 15" id="KW-0862">Zinc</keyword>
<evidence type="ECO:0000256" key="5">
    <source>
        <dbReference type="ARBA" id="ARBA00022490"/>
    </source>
</evidence>
<evidence type="ECO:0000313" key="18">
    <source>
        <dbReference type="EMBL" id="CAA9462618.1"/>
    </source>
</evidence>
<evidence type="ECO:0000256" key="15">
    <source>
        <dbReference type="HAMAP-Rule" id="MF_02003"/>
    </source>
</evidence>
<keyword evidence="12 15" id="KW-0030">Aminoacyl-tRNA synthetase</keyword>
<dbReference type="FunFam" id="3.40.50.620:FF:000063">
    <property type="entry name" value="Isoleucine--tRNA ligase"/>
    <property type="match status" value="1"/>
</dbReference>
<proteinExistence type="inferred from homology"/>